<dbReference type="InterPro" id="IPR036465">
    <property type="entry name" value="vWFA_dom_sf"/>
</dbReference>
<dbReference type="Gene3D" id="3.40.50.410">
    <property type="entry name" value="von Willebrand factor, type A domain"/>
    <property type="match status" value="1"/>
</dbReference>
<dbReference type="AlphaFoldDB" id="A0A8J3ZM95"/>
<dbReference type="CDD" id="cd00198">
    <property type="entry name" value="vWFA"/>
    <property type="match status" value="1"/>
</dbReference>
<dbReference type="EMBL" id="BOPH01000006">
    <property type="protein sequence ID" value="GIJ65572.1"/>
    <property type="molecule type" value="Genomic_DNA"/>
</dbReference>
<reference evidence="3" key="1">
    <citation type="submission" date="2021-01" db="EMBL/GenBank/DDBJ databases">
        <title>Whole genome shotgun sequence of Virgisporangium ochraceum NBRC 16418.</title>
        <authorList>
            <person name="Komaki H."/>
            <person name="Tamura T."/>
        </authorList>
    </citation>
    <scope>NUCLEOTIDE SEQUENCE</scope>
    <source>
        <strain evidence="3">NBRC 16418</strain>
    </source>
</reference>
<protein>
    <submittedName>
        <fullName evidence="3">VWA domain-containing protein</fullName>
    </submittedName>
</protein>
<dbReference type="SMART" id="SM00327">
    <property type="entry name" value="VWA"/>
    <property type="match status" value="1"/>
</dbReference>
<gene>
    <name evidence="3" type="ORF">Voc01_004890</name>
</gene>
<evidence type="ECO:0000313" key="4">
    <source>
        <dbReference type="Proteomes" id="UP000635606"/>
    </source>
</evidence>
<dbReference type="RefSeq" id="WP_203925580.1">
    <property type="nucleotide sequence ID" value="NZ_BOPH01000006.1"/>
</dbReference>
<dbReference type="Pfam" id="PF13519">
    <property type="entry name" value="VWA_2"/>
    <property type="match status" value="1"/>
</dbReference>
<evidence type="ECO:0000313" key="3">
    <source>
        <dbReference type="EMBL" id="GIJ65572.1"/>
    </source>
</evidence>
<name>A0A8J3ZM95_9ACTN</name>
<sequence length="528" mass="55955">MRKLVALAAVVVLAVGACTSEPEVPKQGDPGRAAAGPAGTLRVLAGSELQDLEPMLGEIQRATGVSLELTYTGTLDGVERVYTGAAAKEADAIWFSSNRYLELHGDAVGRTSTQTKVMASPVVLGVRTAQAAELGWDTRRPTWKEIAEAGAAGRFTYGMTNPAASNSGFSALVAAASALADAGSAITGDQVREVGPRLAAFFKGQALTAGSSGWLADAFTRRTDVSGLINYESVLLSMKAKGADITLVHPSDGVVTADYPLTLLAGVSTEVRDRYQRVVDYLRTDDVQRGIVERTNRRPVVAAAAPADRFVGPLVELPFPVRLDIADALIAAYLNNLRRAPRTLYVLDLSGSMAGERIAKLKAAMTALTGADTSLSGRFSRFANREQVLLVPFSTRPMAVQRYDVPAEGPEAELARIRAAVEALKVGGDTAIYEGLATAYAEARKLIAADPSRFTTIVLLTDGVRTTGRDLEAFRSVVGGSPIPVFPVLFGESVVAEMDEVARMTGGRVFDGRSGSLQDVFKEIRGYQ</sequence>
<proteinExistence type="predicted"/>
<comment type="caution">
    <text evidence="3">The sequence shown here is derived from an EMBL/GenBank/DDBJ whole genome shotgun (WGS) entry which is preliminary data.</text>
</comment>
<dbReference type="InterPro" id="IPR002035">
    <property type="entry name" value="VWF_A"/>
</dbReference>
<evidence type="ECO:0000259" key="2">
    <source>
        <dbReference type="PROSITE" id="PS50234"/>
    </source>
</evidence>
<feature type="chain" id="PRO_5039343308" evidence="1">
    <location>
        <begin position="20"/>
        <end position="528"/>
    </location>
</feature>
<feature type="domain" description="VWFA" evidence="2">
    <location>
        <begin position="342"/>
        <end position="524"/>
    </location>
</feature>
<dbReference type="SUPFAM" id="SSF53300">
    <property type="entry name" value="vWA-like"/>
    <property type="match status" value="1"/>
</dbReference>
<dbReference type="PROSITE" id="PS50234">
    <property type="entry name" value="VWFA"/>
    <property type="match status" value="1"/>
</dbReference>
<dbReference type="SUPFAM" id="SSF53850">
    <property type="entry name" value="Periplasmic binding protein-like II"/>
    <property type="match status" value="1"/>
</dbReference>
<keyword evidence="4" id="KW-1185">Reference proteome</keyword>
<evidence type="ECO:0000256" key="1">
    <source>
        <dbReference type="SAM" id="SignalP"/>
    </source>
</evidence>
<organism evidence="3 4">
    <name type="scientific">Virgisporangium ochraceum</name>
    <dbReference type="NCBI Taxonomy" id="65505"/>
    <lineage>
        <taxon>Bacteria</taxon>
        <taxon>Bacillati</taxon>
        <taxon>Actinomycetota</taxon>
        <taxon>Actinomycetes</taxon>
        <taxon>Micromonosporales</taxon>
        <taxon>Micromonosporaceae</taxon>
        <taxon>Virgisporangium</taxon>
    </lineage>
</organism>
<dbReference type="PROSITE" id="PS51257">
    <property type="entry name" value="PROKAR_LIPOPROTEIN"/>
    <property type="match status" value="1"/>
</dbReference>
<dbReference type="Proteomes" id="UP000635606">
    <property type="component" value="Unassembled WGS sequence"/>
</dbReference>
<feature type="signal peptide" evidence="1">
    <location>
        <begin position="1"/>
        <end position="19"/>
    </location>
</feature>
<accession>A0A8J3ZM95</accession>
<dbReference type="Gene3D" id="3.40.190.10">
    <property type="entry name" value="Periplasmic binding protein-like II"/>
    <property type="match status" value="2"/>
</dbReference>
<keyword evidence="1" id="KW-0732">Signal</keyword>